<evidence type="ECO:0000259" key="5">
    <source>
        <dbReference type="PROSITE" id="PS50931"/>
    </source>
</evidence>
<dbReference type="EMBL" id="JBAKIA010000020">
    <property type="protein sequence ID" value="MEJ8476508.1"/>
    <property type="molecule type" value="Genomic_DNA"/>
</dbReference>
<evidence type="ECO:0000313" key="7">
    <source>
        <dbReference type="Proteomes" id="UP001385499"/>
    </source>
</evidence>
<dbReference type="Gene3D" id="1.10.10.10">
    <property type="entry name" value="Winged helix-like DNA-binding domain superfamily/Winged helix DNA-binding domain"/>
    <property type="match status" value="1"/>
</dbReference>
<dbReference type="SUPFAM" id="SSF53850">
    <property type="entry name" value="Periplasmic binding protein-like II"/>
    <property type="match status" value="1"/>
</dbReference>
<dbReference type="Proteomes" id="UP001385499">
    <property type="component" value="Unassembled WGS sequence"/>
</dbReference>
<protein>
    <submittedName>
        <fullName evidence="6">LysR family transcriptional regulator</fullName>
    </submittedName>
</protein>
<evidence type="ECO:0000313" key="6">
    <source>
        <dbReference type="EMBL" id="MEJ8476508.1"/>
    </source>
</evidence>
<proteinExistence type="inferred from homology"/>
<dbReference type="InterPro" id="IPR000847">
    <property type="entry name" value="LysR_HTH_N"/>
</dbReference>
<organism evidence="6 7">
    <name type="scientific">Roseibium algae</name>
    <dbReference type="NCBI Taxonomy" id="3123038"/>
    <lineage>
        <taxon>Bacteria</taxon>
        <taxon>Pseudomonadati</taxon>
        <taxon>Pseudomonadota</taxon>
        <taxon>Alphaproteobacteria</taxon>
        <taxon>Hyphomicrobiales</taxon>
        <taxon>Stappiaceae</taxon>
        <taxon>Roseibium</taxon>
    </lineage>
</organism>
<dbReference type="PANTHER" id="PTHR30419:SF31">
    <property type="entry name" value="BLR3139 PROTEIN"/>
    <property type="match status" value="1"/>
</dbReference>
<keyword evidence="3" id="KW-0238">DNA-binding</keyword>
<sequence>MMDRLPPFDLIDLRLLLALSEHRHFARAAAACGLSQPALSARIRRLETALATPLIFRGKRFEGFTPEGARILAWSRRILSDCGGLVQDLSSSESPSGNLRMGVVPSAAPYAGKLCGAVASCYPDMTFRLLSMSSDLIEAGLDDFSLDAGLTYLNKPDVTGRTSITLYDEKYSLVAAQSFVLPKGDEDGISWKAAAELPLCLLTEDMQNRRIIDTAFHSAGVSPVPRFESNSFNAILALVRQGGLVTILPRLQVEQGLSAGSQVLELVEPDISASLGLVVPTREPALPVSSALLAAVPEILKDF</sequence>
<dbReference type="InterPro" id="IPR005119">
    <property type="entry name" value="LysR_subst-bd"/>
</dbReference>
<comment type="caution">
    <text evidence="6">The sequence shown here is derived from an EMBL/GenBank/DDBJ whole genome shotgun (WGS) entry which is preliminary data.</text>
</comment>
<evidence type="ECO:0000256" key="1">
    <source>
        <dbReference type="ARBA" id="ARBA00009437"/>
    </source>
</evidence>
<keyword evidence="2" id="KW-0805">Transcription regulation</keyword>
<dbReference type="SUPFAM" id="SSF46785">
    <property type="entry name" value="Winged helix' DNA-binding domain"/>
    <property type="match status" value="1"/>
</dbReference>
<dbReference type="Gene3D" id="3.40.190.290">
    <property type="match status" value="1"/>
</dbReference>
<reference evidence="6 7" key="1">
    <citation type="submission" date="2024-02" db="EMBL/GenBank/DDBJ databases">
        <title>Roseibium algae sp. nov., isolated from marine alga (Grateloupia sp.), showing potential in myo-inositol conversion.</title>
        <authorList>
            <person name="Wang Y."/>
        </authorList>
    </citation>
    <scope>NUCLEOTIDE SEQUENCE [LARGE SCALE GENOMIC DNA]</scope>
    <source>
        <strain evidence="6 7">H3510</strain>
    </source>
</reference>
<keyword evidence="7" id="KW-1185">Reference proteome</keyword>
<dbReference type="PRINTS" id="PR00039">
    <property type="entry name" value="HTHLYSR"/>
</dbReference>
<dbReference type="Pfam" id="PF00126">
    <property type="entry name" value="HTH_1"/>
    <property type="match status" value="1"/>
</dbReference>
<evidence type="ECO:0000256" key="3">
    <source>
        <dbReference type="ARBA" id="ARBA00023125"/>
    </source>
</evidence>
<dbReference type="Pfam" id="PF03466">
    <property type="entry name" value="LysR_substrate"/>
    <property type="match status" value="1"/>
</dbReference>
<feature type="domain" description="HTH lysR-type" evidence="5">
    <location>
        <begin position="8"/>
        <end position="65"/>
    </location>
</feature>
<dbReference type="InterPro" id="IPR050950">
    <property type="entry name" value="HTH-type_LysR_regulators"/>
</dbReference>
<evidence type="ECO:0000256" key="2">
    <source>
        <dbReference type="ARBA" id="ARBA00023015"/>
    </source>
</evidence>
<evidence type="ECO:0000256" key="4">
    <source>
        <dbReference type="ARBA" id="ARBA00023163"/>
    </source>
</evidence>
<comment type="similarity">
    <text evidence="1">Belongs to the LysR transcriptional regulatory family.</text>
</comment>
<dbReference type="PANTHER" id="PTHR30419">
    <property type="entry name" value="HTH-TYPE TRANSCRIPTIONAL REGULATOR YBHD"/>
    <property type="match status" value="1"/>
</dbReference>
<gene>
    <name evidence="6" type="ORF">V6575_20650</name>
</gene>
<dbReference type="InterPro" id="IPR036388">
    <property type="entry name" value="WH-like_DNA-bd_sf"/>
</dbReference>
<accession>A0ABU8TQR1</accession>
<dbReference type="RefSeq" id="WP_340277087.1">
    <property type="nucleotide sequence ID" value="NZ_JBAKIA010000020.1"/>
</dbReference>
<dbReference type="CDD" id="cd05466">
    <property type="entry name" value="PBP2_LTTR_substrate"/>
    <property type="match status" value="1"/>
</dbReference>
<dbReference type="PROSITE" id="PS50931">
    <property type="entry name" value="HTH_LYSR"/>
    <property type="match status" value="1"/>
</dbReference>
<keyword evidence="4" id="KW-0804">Transcription</keyword>
<name>A0ABU8TQR1_9HYPH</name>
<dbReference type="InterPro" id="IPR036390">
    <property type="entry name" value="WH_DNA-bd_sf"/>
</dbReference>